<dbReference type="Pfam" id="PF14280">
    <property type="entry name" value="DUF4365"/>
    <property type="match status" value="1"/>
</dbReference>
<sequence>MPKRPNQHQIASQAVAAVRKLWADAGAAVDELREDYGEDLLVQPSIDGKMDAARIWVQVKGTSATSTSKALTPSVRIKAGQLRRWLATLDRVIVILWNVTQEHGWYLIPAYEVSIQHLGQFDDDRPHKLAFNKEQNFDAESVAYLLWETRIAHADESIARFRTSGDQFINNNAAWDEHERSELNALALDHALRLMQNMGMIRIHPGQGLSFTQEFREIIKRAVNKHDKRAHRFNGDYSKFAGAVALESLLIQTKIAAPSLHGLPIGVLREMHAVTLSLLDALE</sequence>
<dbReference type="EMBL" id="BOOQ01000047">
    <property type="protein sequence ID" value="GII49996.1"/>
    <property type="molecule type" value="Genomic_DNA"/>
</dbReference>
<dbReference type="InterPro" id="IPR025375">
    <property type="entry name" value="DUF4365"/>
</dbReference>
<dbReference type="RefSeq" id="WP_203979500.1">
    <property type="nucleotide sequence ID" value="NZ_BAAAKY010000004.1"/>
</dbReference>
<dbReference type="AlphaFoldDB" id="A0A8J3UUZ5"/>
<gene>
    <name evidence="2" type="ORF">Psi02_64200</name>
</gene>
<proteinExistence type="predicted"/>
<keyword evidence="3" id="KW-1185">Reference proteome</keyword>
<comment type="caution">
    <text evidence="2">The sequence shown here is derived from an EMBL/GenBank/DDBJ whole genome shotgun (WGS) entry which is preliminary data.</text>
</comment>
<evidence type="ECO:0000313" key="2">
    <source>
        <dbReference type="EMBL" id="GII49996.1"/>
    </source>
</evidence>
<name>A0A8J3UUZ5_9ACTN</name>
<feature type="domain" description="DUF4365" evidence="1">
    <location>
        <begin position="13"/>
        <end position="145"/>
    </location>
</feature>
<protein>
    <recommendedName>
        <fullName evidence="1">DUF4365 domain-containing protein</fullName>
    </recommendedName>
</protein>
<evidence type="ECO:0000313" key="3">
    <source>
        <dbReference type="Proteomes" id="UP000644610"/>
    </source>
</evidence>
<organism evidence="2 3">
    <name type="scientific">Planotetraspora silvatica</name>
    <dbReference type="NCBI Taxonomy" id="234614"/>
    <lineage>
        <taxon>Bacteria</taxon>
        <taxon>Bacillati</taxon>
        <taxon>Actinomycetota</taxon>
        <taxon>Actinomycetes</taxon>
        <taxon>Streptosporangiales</taxon>
        <taxon>Streptosporangiaceae</taxon>
        <taxon>Planotetraspora</taxon>
    </lineage>
</organism>
<evidence type="ECO:0000259" key="1">
    <source>
        <dbReference type="Pfam" id="PF14280"/>
    </source>
</evidence>
<reference evidence="2" key="1">
    <citation type="submission" date="2021-01" db="EMBL/GenBank/DDBJ databases">
        <title>Whole genome shotgun sequence of Planotetraspora silvatica NBRC 100141.</title>
        <authorList>
            <person name="Komaki H."/>
            <person name="Tamura T."/>
        </authorList>
    </citation>
    <scope>NUCLEOTIDE SEQUENCE</scope>
    <source>
        <strain evidence="2">NBRC 100141</strain>
    </source>
</reference>
<accession>A0A8J3UUZ5</accession>
<dbReference type="Proteomes" id="UP000644610">
    <property type="component" value="Unassembled WGS sequence"/>
</dbReference>